<gene>
    <name evidence="1" type="ORF">J8273_5750</name>
</gene>
<proteinExistence type="predicted"/>
<reference evidence="1" key="1">
    <citation type="submission" date="2021-05" db="EMBL/GenBank/DDBJ databases">
        <title>A free-living protist that lacks canonical eukaryotic 1 DNA replication and segregation systems.</title>
        <authorList>
            <person name="Salas-Leiva D.E."/>
            <person name="Tromer E.C."/>
            <person name="Curtis B.A."/>
            <person name="Jerlstrom-Hultqvist J."/>
            <person name="Kolisko M."/>
            <person name="Yi Z."/>
            <person name="Salas-Leiva J.S."/>
            <person name="Gallot-Lavallee L."/>
            <person name="Kops G.J.P.L."/>
            <person name="Archibald J.M."/>
            <person name="Simpson A.G.B."/>
            <person name="Roger A.J."/>
        </authorList>
    </citation>
    <scope>NUCLEOTIDE SEQUENCE</scope>
    <source>
        <strain evidence="1">BICM</strain>
    </source>
</reference>
<dbReference type="InterPro" id="IPR016024">
    <property type="entry name" value="ARM-type_fold"/>
</dbReference>
<keyword evidence="2" id="KW-1185">Reference proteome</keyword>
<evidence type="ECO:0000313" key="2">
    <source>
        <dbReference type="Proteomes" id="UP000717585"/>
    </source>
</evidence>
<dbReference type="Proteomes" id="UP000717585">
    <property type="component" value="Unassembled WGS sequence"/>
</dbReference>
<name>A0A8J6B9L9_9EUKA</name>
<comment type="caution">
    <text evidence="1">The sequence shown here is derived from an EMBL/GenBank/DDBJ whole genome shotgun (WGS) entry which is preliminary data.</text>
</comment>
<dbReference type="EMBL" id="JAHDYR010000031">
    <property type="protein sequence ID" value="KAG9392817.1"/>
    <property type="molecule type" value="Genomic_DNA"/>
</dbReference>
<sequence>MAKGKGKAPNVASLLKKGQLSPSDANFTPVLNHLLSVLISSPESPDAKSIQSFLTQTFDKLESDASLLSAGNIDALATLCIKHVDQDVPQGVSMLYRLVHCLQGRVSSYIPSIIDCAASHATEFPTNVSELANMVLGAVPDPATVLYSVIVATSSVSVIAWAVQQLMGRWAGLSAAAAARPGPAIEVAASPVSGSLRKPMVLTLDDDADDHPDDAVNAHTDAAVLPGSRAQFSAALARALELDVEGAWEMAGLVPMSLVDPASVTRLTRAMLGAGRPRLLIGLLDAHFQQAMAETRRTVVYPEHPDFESRMARLTAVLADDEVAQYIVPEVVMAALDHAAATPLAAPSSQPLVTLVRTLARDYASFAYYPILRDLKEPGGDVPRAIARLYILAECVGLPTIIPGQLVSATLAQSSADGALALLTLLIAETRRHRQLASTITPEDRAACVAVFEDWAGAVSEALAGDHPVVLRVLLVQTLVAVYGVTPTSDPPSCIGMLRQMIVAPNECDVEAVAVFKNAMRPLLAQHASPASPLAMLVTHVRATIATLDFPSHSTRHAAMAALSVFACRLTEPDLRVLAGVAFAFLGDTTADFARDAAMVFLACALHVPTATKATVCAQLYNDDINVRTRAALALHALWSHVTELTQAYAMITGESHLRRPLEPLELAPCPVQRPEGVTMPVPIAALLEDDALLFPSVHPMVLAVRGWATVIQPHDGALGALPPVIPALVAPLVDLLLDECFSSFSAVTDALLAVTAVDPELALDSLVCQLSGDAADVSSGLSRLTLLFNSLPTVAPLLAFFVSSLIAPLLDRYADIGPQGVAGALSLLGRTVTPLSLLPSAVEPLVAAALDAVADSTPDEAADVVLATVELCATLAAVVDRAPDTVIDGEQDTLWTIVARVVPMASDCHVAATLGAVVDGLAAKLDEQSSPASITAMASVVSAALTTDGPTGLTDAVLRVAARRIKQLEPVLRATSTWAGVLQCLFDFLHATRTLVGAAGSARADAVTAIFALMTANPTTFVLDVAGIAAPLPWTAVLPMDPQTTLFVVLSVLTTPPPRPDGPPLALDQREPWPAMEGRSRGSLVQLMAGMLPGEDGSRVMGLLSAIAPMLDVAEGTADLTGDEPSWASSAIGLAAAALQTGKKAKALPTSGFDNAGHAAVVNFGTYIACRHPGAFAAIAPAVEASARAMNAAMDYAGLYDGTAPDLTDAGADAVLPPHELPEIAPDAEADHVPDARPVVWSFAAMDSLVEGGADPATVGAIVRPVVELLALALDARDPAASAAALFAVSRGLPRLAPALDDAGVGPLLVRALAESEHYLVRRIALGVLSTAMEQCHIVQAAPTKGKGKGKKSADPARPGTPDMVGRVILPIVKRFDAIRSDVHREQLVYLGELAIDMLQSSGFGSPTSFVALLCAAVLPLTDMDFSWLILPVNEAILHGDEETLVNLRATANQMTHLGGLVRGLLVAHGRMAGDCAWTPRG</sequence>
<evidence type="ECO:0000313" key="1">
    <source>
        <dbReference type="EMBL" id="KAG9392817.1"/>
    </source>
</evidence>
<protein>
    <submittedName>
        <fullName evidence="1">Uncharacterized protein</fullName>
    </submittedName>
</protein>
<dbReference type="SUPFAM" id="SSF48371">
    <property type="entry name" value="ARM repeat"/>
    <property type="match status" value="1"/>
</dbReference>
<organism evidence="1 2">
    <name type="scientific">Carpediemonas membranifera</name>
    <dbReference type="NCBI Taxonomy" id="201153"/>
    <lineage>
        <taxon>Eukaryota</taxon>
        <taxon>Metamonada</taxon>
        <taxon>Carpediemonas-like organisms</taxon>
        <taxon>Carpediemonas</taxon>
    </lineage>
</organism>
<accession>A0A8J6B9L9</accession>